<protein>
    <submittedName>
        <fullName evidence="1">Uncharacterized protein</fullName>
    </submittedName>
</protein>
<gene>
    <name evidence="1" type="ORF">PLAM_2029</name>
</gene>
<evidence type="ECO:0000313" key="1">
    <source>
        <dbReference type="EMBL" id="CUM59995.1"/>
    </source>
</evidence>
<sequence length="47" mass="5362">MALTTHDIRKFQIQIATVSSFTTSHIYKFDGIREPTSEVLKSVFSTE</sequence>
<dbReference type="EMBL" id="LO018304">
    <property type="protein sequence ID" value="CUM59995.1"/>
    <property type="molecule type" value="Genomic_DNA"/>
</dbReference>
<proteinExistence type="predicted"/>
<name>A0A1J1JF22_PLAAG</name>
<reference evidence="1" key="1">
    <citation type="submission" date="2015-09" db="EMBL/GenBank/DDBJ databases">
        <authorList>
            <person name="Jackson K.R."/>
            <person name="Lunt B.L."/>
            <person name="Fisher J.N.B."/>
            <person name="Gardner A.V."/>
            <person name="Bailey M.E."/>
            <person name="Deus L.M."/>
            <person name="Earl A.S."/>
            <person name="Gibby P.D."/>
            <person name="Hartmann K.A."/>
            <person name="Liu J.E."/>
            <person name="Manci A.M."/>
            <person name="Nielsen D.A."/>
            <person name="Solomon M.B."/>
            <person name="Breakwell D.P."/>
            <person name="Burnett S.H."/>
            <person name="Grose J.H."/>
        </authorList>
    </citation>
    <scope>NUCLEOTIDE SEQUENCE</scope>
    <source>
        <strain evidence="1">7805</strain>
    </source>
</reference>
<accession>A0A1J1JF22</accession>
<dbReference type="AlphaFoldDB" id="A0A1J1JF22"/>
<organism evidence="1">
    <name type="scientific">Planktothrix agardhii</name>
    <name type="common">Oscillatoria agardhii</name>
    <dbReference type="NCBI Taxonomy" id="1160"/>
    <lineage>
        <taxon>Bacteria</taxon>
        <taxon>Bacillati</taxon>
        <taxon>Cyanobacteriota</taxon>
        <taxon>Cyanophyceae</taxon>
        <taxon>Oscillatoriophycideae</taxon>
        <taxon>Oscillatoriales</taxon>
        <taxon>Microcoleaceae</taxon>
        <taxon>Planktothrix</taxon>
    </lineage>
</organism>